<comment type="caution">
    <text evidence="1">The sequence shown here is derived from an EMBL/GenBank/DDBJ whole genome shotgun (WGS) entry which is preliminary data.</text>
</comment>
<protein>
    <submittedName>
        <fullName evidence="1">31005_t:CDS:1</fullName>
    </submittedName>
</protein>
<keyword evidence="2" id="KW-1185">Reference proteome</keyword>
<dbReference type="Proteomes" id="UP000789920">
    <property type="component" value="Unassembled WGS sequence"/>
</dbReference>
<evidence type="ECO:0000313" key="1">
    <source>
        <dbReference type="EMBL" id="CAG8829252.1"/>
    </source>
</evidence>
<name>A0ACA9S677_9GLOM</name>
<gene>
    <name evidence="1" type="ORF">RPERSI_LOCUS27451</name>
</gene>
<accession>A0ACA9S677</accession>
<evidence type="ECO:0000313" key="2">
    <source>
        <dbReference type="Proteomes" id="UP000789920"/>
    </source>
</evidence>
<reference evidence="1" key="1">
    <citation type="submission" date="2021-06" db="EMBL/GenBank/DDBJ databases">
        <authorList>
            <person name="Kallberg Y."/>
            <person name="Tangrot J."/>
            <person name="Rosling A."/>
        </authorList>
    </citation>
    <scope>NUCLEOTIDE SEQUENCE</scope>
    <source>
        <strain evidence="1">MA461A</strain>
    </source>
</reference>
<proteinExistence type="predicted"/>
<feature type="non-terminal residue" evidence="1">
    <location>
        <position position="1"/>
    </location>
</feature>
<dbReference type="EMBL" id="CAJVQC010096904">
    <property type="protein sequence ID" value="CAG8829252.1"/>
    <property type="molecule type" value="Genomic_DNA"/>
</dbReference>
<organism evidence="1 2">
    <name type="scientific">Racocetra persica</name>
    <dbReference type="NCBI Taxonomy" id="160502"/>
    <lineage>
        <taxon>Eukaryota</taxon>
        <taxon>Fungi</taxon>
        <taxon>Fungi incertae sedis</taxon>
        <taxon>Mucoromycota</taxon>
        <taxon>Glomeromycotina</taxon>
        <taxon>Glomeromycetes</taxon>
        <taxon>Diversisporales</taxon>
        <taxon>Gigasporaceae</taxon>
        <taxon>Racocetra</taxon>
    </lineage>
</organism>
<sequence>KNNNILYNTIEISDQNISIIDKNRVKITSSIDSITQQTNDIIPQPIEPITEELNIQENPNENLITDQQNVNQQKNKYHIKQIKNDLEHETEDRVQLNSPYQGSNYIQILNQIMIKIHAFGKKSLNESKD</sequence>